<feature type="transmembrane region" description="Helical" evidence="1">
    <location>
        <begin position="426"/>
        <end position="450"/>
    </location>
</feature>
<feature type="domain" description="NACHT" evidence="2">
    <location>
        <begin position="139"/>
        <end position="294"/>
    </location>
</feature>
<feature type="transmembrane region" description="Helical" evidence="1">
    <location>
        <begin position="590"/>
        <end position="610"/>
    </location>
</feature>
<organism evidence="3 4">
    <name type="scientific">Paractinoplanes tereljensis</name>
    <dbReference type="NCBI Taxonomy" id="571912"/>
    <lineage>
        <taxon>Bacteria</taxon>
        <taxon>Bacillati</taxon>
        <taxon>Actinomycetota</taxon>
        <taxon>Actinomycetes</taxon>
        <taxon>Micromonosporales</taxon>
        <taxon>Micromonosporaceae</taxon>
        <taxon>Paractinoplanes</taxon>
    </lineage>
</organism>
<protein>
    <recommendedName>
        <fullName evidence="2">NACHT domain-containing protein</fullName>
    </recommendedName>
</protein>
<feature type="transmembrane region" description="Helical" evidence="1">
    <location>
        <begin position="564"/>
        <end position="584"/>
    </location>
</feature>
<dbReference type="Proteomes" id="UP000623608">
    <property type="component" value="Unassembled WGS sequence"/>
</dbReference>
<dbReference type="InterPro" id="IPR027417">
    <property type="entry name" value="P-loop_NTPase"/>
</dbReference>
<evidence type="ECO:0000313" key="4">
    <source>
        <dbReference type="Proteomes" id="UP000623608"/>
    </source>
</evidence>
<comment type="caution">
    <text evidence="3">The sequence shown here is derived from an EMBL/GenBank/DDBJ whole genome shotgun (WGS) entry which is preliminary data.</text>
</comment>
<sequence length="679" mass="73555">MLVVGIVVSTGLGVFLLREGRENADQWSSIFGFFLNIASFLLTIYTMVGIRRGLATDQVRPDADYLENLATMVSEGYTAESSLRRLQDPDLLPVDWAPADRDLMDHPTNIWPGSNGHSPHLRPTTSILETYLQVPTGRLVVLGRPGAGKTVAALTFATESLAVRLAGEPVPVVLSLSTWDPESQDFRDWICGRLTELDPRLSELDRDGVPWARRLVDRRGILPVLDGLDELPTRLKAGVLRTLNAVLDRDEHIVLTSRTPQYRAGVQAGDVLTGAAVIELQPLRPDTLADYLPRTTKQGRTASAGTKWAPVLDNLRDRPDSPSSRSLAEVLSTPLMVWLARVQYSDTEADPARLLHREFREPRALRLHLLDGLVAAAYADPGRHRRLRVSAASAEQWLADLAALLDRRGSHNLRWWEMPDILAGRAVRVVLAATTAVLATVAATVVLGLRNGLERGLLLGALFGLIAGAAIWFIPWLHRRPAPAAVGSVRSTRSIRQVNGILVVALIPVAAISLSWLRVVDRADNMASVVAMLISVLAAVVAVPAPPERAVDPFRLLRADKASAIAQGCLIGMAAGILAGAGAWTVFPTGVALGVGAVLAISAGLVWAIVGSAWGRFLVAQVSWWATGRLPLGLMAFLADAHQRGILRQVGAAYQFRHESLQTHLATRQLPQRTQASPL</sequence>
<proteinExistence type="predicted"/>
<keyword evidence="1" id="KW-0472">Membrane</keyword>
<feature type="transmembrane region" description="Helical" evidence="1">
    <location>
        <begin position="30"/>
        <end position="50"/>
    </location>
</feature>
<gene>
    <name evidence="3" type="ORF">Ate02nite_95810</name>
</gene>
<keyword evidence="1" id="KW-1133">Transmembrane helix</keyword>
<feature type="transmembrane region" description="Helical" evidence="1">
    <location>
        <begin position="456"/>
        <end position="477"/>
    </location>
</feature>
<feature type="transmembrane region" description="Helical" evidence="1">
    <location>
        <begin position="498"/>
        <end position="519"/>
    </location>
</feature>
<evidence type="ECO:0000256" key="1">
    <source>
        <dbReference type="SAM" id="Phobius"/>
    </source>
</evidence>
<dbReference type="SUPFAM" id="SSF52540">
    <property type="entry name" value="P-loop containing nucleoside triphosphate hydrolases"/>
    <property type="match status" value="1"/>
</dbReference>
<evidence type="ECO:0000259" key="2">
    <source>
        <dbReference type="Pfam" id="PF05729"/>
    </source>
</evidence>
<reference evidence="3" key="1">
    <citation type="submission" date="2021-01" db="EMBL/GenBank/DDBJ databases">
        <title>Whole genome shotgun sequence of Actinoplanes tereljensis NBRC 105297.</title>
        <authorList>
            <person name="Komaki H."/>
            <person name="Tamura T."/>
        </authorList>
    </citation>
    <scope>NUCLEOTIDE SEQUENCE</scope>
    <source>
        <strain evidence="3">NBRC 105297</strain>
    </source>
</reference>
<accession>A0A919NWY0</accession>
<name>A0A919NWY0_9ACTN</name>
<keyword evidence="4" id="KW-1185">Reference proteome</keyword>
<dbReference type="AlphaFoldDB" id="A0A919NWY0"/>
<dbReference type="InterPro" id="IPR007111">
    <property type="entry name" value="NACHT_NTPase"/>
</dbReference>
<dbReference type="Pfam" id="PF05729">
    <property type="entry name" value="NACHT"/>
    <property type="match status" value="1"/>
</dbReference>
<evidence type="ECO:0000313" key="3">
    <source>
        <dbReference type="EMBL" id="GIF26851.1"/>
    </source>
</evidence>
<feature type="transmembrane region" description="Helical" evidence="1">
    <location>
        <begin position="525"/>
        <end position="543"/>
    </location>
</feature>
<dbReference type="Gene3D" id="3.40.50.300">
    <property type="entry name" value="P-loop containing nucleotide triphosphate hydrolases"/>
    <property type="match status" value="1"/>
</dbReference>
<keyword evidence="1" id="KW-0812">Transmembrane</keyword>
<dbReference type="EMBL" id="BOMY01000064">
    <property type="protein sequence ID" value="GIF26851.1"/>
    <property type="molecule type" value="Genomic_DNA"/>
</dbReference>